<comment type="caution">
    <text evidence="2">The sequence shown here is derived from an EMBL/GenBank/DDBJ whole genome shotgun (WGS) entry which is preliminary data.</text>
</comment>
<keyword evidence="3" id="KW-1185">Reference proteome</keyword>
<sequence length="79" mass="8631">MNASLRMAVLSLSVLGLAACAGTEVKTAYTQPKDPSIMDNDEAYMAYVQRVAQRRGIDVVWVNTPRKSAEQVAKETGEK</sequence>
<dbReference type="RefSeq" id="WP_310061449.1">
    <property type="nucleotide sequence ID" value="NZ_JAVDVY010000002.1"/>
</dbReference>
<proteinExistence type="predicted"/>
<evidence type="ECO:0000313" key="3">
    <source>
        <dbReference type="Proteomes" id="UP001251524"/>
    </source>
</evidence>
<gene>
    <name evidence="2" type="ORF">J2X06_001888</name>
</gene>
<name>A0ABU1WB50_9GAMM</name>
<feature type="signal peptide" evidence="1">
    <location>
        <begin position="1"/>
        <end position="18"/>
    </location>
</feature>
<accession>A0ABU1WB50</accession>
<evidence type="ECO:0000313" key="2">
    <source>
        <dbReference type="EMBL" id="MDR7134679.1"/>
    </source>
</evidence>
<dbReference type="EMBL" id="JAVDVY010000002">
    <property type="protein sequence ID" value="MDR7134679.1"/>
    <property type="molecule type" value="Genomic_DNA"/>
</dbReference>
<evidence type="ECO:0000256" key="1">
    <source>
        <dbReference type="SAM" id="SignalP"/>
    </source>
</evidence>
<feature type="chain" id="PRO_5047454496" evidence="1">
    <location>
        <begin position="19"/>
        <end position="79"/>
    </location>
</feature>
<reference evidence="2 3" key="1">
    <citation type="submission" date="2023-07" db="EMBL/GenBank/DDBJ databases">
        <title>Sorghum-associated microbial communities from plants grown in Nebraska, USA.</title>
        <authorList>
            <person name="Schachtman D."/>
        </authorList>
    </citation>
    <scope>NUCLEOTIDE SEQUENCE [LARGE SCALE GENOMIC DNA]</scope>
    <source>
        <strain evidence="2 3">BE198</strain>
    </source>
</reference>
<dbReference type="PROSITE" id="PS51257">
    <property type="entry name" value="PROKAR_LIPOPROTEIN"/>
    <property type="match status" value="1"/>
</dbReference>
<dbReference type="Proteomes" id="UP001251524">
    <property type="component" value="Unassembled WGS sequence"/>
</dbReference>
<keyword evidence="1" id="KW-0732">Signal</keyword>
<organism evidence="2 3">
    <name type="scientific">Lysobacter niastensis</name>
    <dbReference type="NCBI Taxonomy" id="380629"/>
    <lineage>
        <taxon>Bacteria</taxon>
        <taxon>Pseudomonadati</taxon>
        <taxon>Pseudomonadota</taxon>
        <taxon>Gammaproteobacteria</taxon>
        <taxon>Lysobacterales</taxon>
        <taxon>Lysobacteraceae</taxon>
        <taxon>Lysobacter</taxon>
    </lineage>
</organism>
<protein>
    <submittedName>
        <fullName evidence="2">ABC-type glycerol-3-phosphate transport system substrate-binding protein</fullName>
    </submittedName>
</protein>